<protein>
    <submittedName>
        <fullName evidence="1">Uncharacterized protein</fullName>
    </submittedName>
</protein>
<comment type="caution">
    <text evidence="1">The sequence shown here is derived from an EMBL/GenBank/DDBJ whole genome shotgun (WGS) entry which is preliminary data.</text>
</comment>
<name>A0ABP8FUQ1_9BACT</name>
<proteinExistence type="predicted"/>
<keyword evidence="2" id="KW-1185">Reference proteome</keyword>
<dbReference type="EMBL" id="BAABGX010000002">
    <property type="protein sequence ID" value="GAA4311185.1"/>
    <property type="molecule type" value="Genomic_DNA"/>
</dbReference>
<organism evidence="1 2">
    <name type="scientific">Nibribacter koreensis</name>
    <dbReference type="NCBI Taxonomy" id="1084519"/>
    <lineage>
        <taxon>Bacteria</taxon>
        <taxon>Pseudomonadati</taxon>
        <taxon>Bacteroidota</taxon>
        <taxon>Cytophagia</taxon>
        <taxon>Cytophagales</taxon>
        <taxon>Hymenobacteraceae</taxon>
        <taxon>Nibribacter</taxon>
    </lineage>
</organism>
<dbReference type="Proteomes" id="UP001501844">
    <property type="component" value="Unassembled WGS sequence"/>
</dbReference>
<evidence type="ECO:0000313" key="1">
    <source>
        <dbReference type="EMBL" id="GAA4311185.1"/>
    </source>
</evidence>
<sequence>MKEFAYPSPIQVIGKQVIVDGQPVDFPEDLKLNKEYVYTGQSKLFTQTLTVKRVNLSSIDYQWQVHKGDQLVLADSGQAHLRASFFLASEVDNDDQTGDAYGASEYVVTRKDCSTEIRIGMPEEEEVVLKATASSSCNPAWKKVGIPEGMTLRTKKVL</sequence>
<dbReference type="RefSeq" id="WP_345167780.1">
    <property type="nucleotide sequence ID" value="NZ_BAABGX010000002.1"/>
</dbReference>
<gene>
    <name evidence="1" type="ORF">GCM10023183_29770</name>
</gene>
<reference evidence="2" key="1">
    <citation type="journal article" date="2019" name="Int. J. Syst. Evol. Microbiol.">
        <title>The Global Catalogue of Microorganisms (GCM) 10K type strain sequencing project: providing services to taxonomists for standard genome sequencing and annotation.</title>
        <authorList>
            <consortium name="The Broad Institute Genomics Platform"/>
            <consortium name="The Broad Institute Genome Sequencing Center for Infectious Disease"/>
            <person name="Wu L."/>
            <person name="Ma J."/>
        </authorList>
    </citation>
    <scope>NUCLEOTIDE SEQUENCE [LARGE SCALE GENOMIC DNA]</scope>
    <source>
        <strain evidence="2">JCM 17917</strain>
    </source>
</reference>
<accession>A0ABP8FUQ1</accession>
<evidence type="ECO:0000313" key="2">
    <source>
        <dbReference type="Proteomes" id="UP001501844"/>
    </source>
</evidence>